<keyword evidence="2" id="KW-0812">Transmembrane</keyword>
<accession>A0A023AVZ7</accession>
<dbReference type="RefSeq" id="XP_011133930.1">
    <property type="nucleotide sequence ID" value="XM_011135628.1"/>
</dbReference>
<feature type="compositionally biased region" description="Low complexity" evidence="1">
    <location>
        <begin position="8"/>
        <end position="23"/>
    </location>
</feature>
<protein>
    <submittedName>
        <fullName evidence="2">Transmembrane protein</fullName>
    </submittedName>
</protein>
<comment type="caution">
    <text evidence="2">The sequence shown here is derived from an EMBL/GenBank/DDBJ whole genome shotgun (WGS) entry which is preliminary data.</text>
</comment>
<evidence type="ECO:0000313" key="3">
    <source>
        <dbReference type="Proteomes" id="UP000019763"/>
    </source>
</evidence>
<keyword evidence="2" id="KW-0472">Membrane</keyword>
<feature type="region of interest" description="Disordered" evidence="1">
    <location>
        <begin position="1"/>
        <end position="45"/>
    </location>
</feature>
<gene>
    <name evidence="2" type="ORF">GNI_224640</name>
</gene>
<dbReference type="GeneID" id="22916655"/>
<reference evidence="2" key="1">
    <citation type="submission" date="2013-12" db="EMBL/GenBank/DDBJ databases">
        <authorList>
            <person name="Omoto C.K."/>
            <person name="Sibley D."/>
            <person name="Venepally P."/>
            <person name="Hadjithomas M."/>
            <person name="Karamycheva S."/>
            <person name="Brunk B."/>
            <person name="Roos D."/>
            <person name="Caler E."/>
            <person name="Lorenzi H."/>
        </authorList>
    </citation>
    <scope>NUCLEOTIDE SEQUENCE</scope>
</reference>
<evidence type="ECO:0000313" key="2">
    <source>
        <dbReference type="EMBL" id="EZG42792.1"/>
    </source>
</evidence>
<feature type="compositionally biased region" description="Polar residues" evidence="1">
    <location>
        <begin position="24"/>
        <end position="34"/>
    </location>
</feature>
<organism evidence="2 3">
    <name type="scientific">Gregarina niphandrodes</name>
    <name type="common">Septate eugregarine</name>
    <dbReference type="NCBI Taxonomy" id="110365"/>
    <lineage>
        <taxon>Eukaryota</taxon>
        <taxon>Sar</taxon>
        <taxon>Alveolata</taxon>
        <taxon>Apicomplexa</taxon>
        <taxon>Conoidasida</taxon>
        <taxon>Gregarinasina</taxon>
        <taxon>Eugregarinorida</taxon>
        <taxon>Gregarinidae</taxon>
        <taxon>Gregarina</taxon>
    </lineage>
</organism>
<evidence type="ECO:0000256" key="1">
    <source>
        <dbReference type="SAM" id="MobiDB-lite"/>
    </source>
</evidence>
<proteinExistence type="predicted"/>
<name>A0A023AVZ7_GRENI</name>
<dbReference type="AlphaFoldDB" id="A0A023AVZ7"/>
<dbReference type="Proteomes" id="UP000019763">
    <property type="component" value="Unassembled WGS sequence"/>
</dbReference>
<dbReference type="VEuPathDB" id="CryptoDB:GNI_224640"/>
<sequence length="111" mass="11022">MTTDAEELTTTPSELTTTPSTSTRTISIQPTVPHTTAPVEPPSDQNTTVIGLAAAGGSVAVLGAAAYAAVQSGVFPSALGGGEFVGGGEAEGAMAEENREQLQAVDVGMFA</sequence>
<keyword evidence="3" id="KW-1185">Reference proteome</keyword>
<dbReference type="EMBL" id="AFNH02001783">
    <property type="protein sequence ID" value="EZG42792.1"/>
    <property type="molecule type" value="Genomic_DNA"/>
</dbReference>